<name>A0A7D5V7G9_9NEIS</name>
<feature type="transmembrane region" description="Helical" evidence="1">
    <location>
        <begin position="68"/>
        <end position="85"/>
    </location>
</feature>
<protein>
    <submittedName>
        <fullName evidence="2">DUF58 domain-containing protein</fullName>
    </submittedName>
</protein>
<keyword evidence="1" id="KW-0472">Membrane</keyword>
<dbReference type="PANTHER" id="PTHR34351:SF1">
    <property type="entry name" value="SLR1927 PROTEIN"/>
    <property type="match status" value="1"/>
</dbReference>
<dbReference type="RefSeq" id="WP_180307260.1">
    <property type="nucleotide sequence ID" value="NZ_CP058952.1"/>
</dbReference>
<keyword evidence="1" id="KW-1133">Transmembrane helix</keyword>
<dbReference type="EMBL" id="CP058952">
    <property type="protein sequence ID" value="QLI80115.1"/>
    <property type="molecule type" value="Genomic_DNA"/>
</dbReference>
<sequence length="325" mass="36655">MMVSVKQSIVAYWQRYWLQFLRSRHPTETGRIRIRHQRLYILPTLYGLGFALIALTMLIGALNYQLSLGFFFSFLLIGIGHAILLRSYANLLGLQLSAGNAVGVFAGENVYFPITLHNEKVQARYGVQLHTMSQEPVDCHIEGLTHQLVALPINTLRRGKLKIPRLTISSRMPMGLFRCWTYVNLDSEVLIYPQPELNPPPLPEQGNISQGRKKLLSGNDDFAGLREFQRGDARHDIAWKQSARSEKILVRQQQSTQGATLWLSWDDIEGLALEAKLSRLTAWVLQAQALNRPYGLALPTLAISPGHGQDHLQRCLCALAEYADS</sequence>
<dbReference type="KEGG" id="cfon:HZU75_00360"/>
<gene>
    <name evidence="2" type="ORF">HZU75_00360</name>
</gene>
<reference evidence="2 3" key="1">
    <citation type="journal article" date="2016" name="Int. J. Syst. Evol. Microbiol.">
        <title>Chitinibacter fontanus sp. nov., isolated from a spring.</title>
        <authorList>
            <person name="Sheu S.Y."/>
            <person name="Li Y.S."/>
            <person name="Young C.C."/>
            <person name="Chen W.M."/>
        </authorList>
    </citation>
    <scope>NUCLEOTIDE SEQUENCE [LARGE SCALE GENOMIC DNA]</scope>
    <source>
        <strain evidence="2 3">STM-7</strain>
    </source>
</reference>
<evidence type="ECO:0000313" key="3">
    <source>
        <dbReference type="Proteomes" id="UP000510822"/>
    </source>
</evidence>
<dbReference type="AlphaFoldDB" id="A0A7D5V7G9"/>
<evidence type="ECO:0000256" key="1">
    <source>
        <dbReference type="SAM" id="Phobius"/>
    </source>
</evidence>
<feature type="transmembrane region" description="Helical" evidence="1">
    <location>
        <begin position="39"/>
        <end position="62"/>
    </location>
</feature>
<evidence type="ECO:0000313" key="2">
    <source>
        <dbReference type="EMBL" id="QLI80115.1"/>
    </source>
</evidence>
<dbReference type="Proteomes" id="UP000510822">
    <property type="component" value="Chromosome"/>
</dbReference>
<keyword evidence="3" id="KW-1185">Reference proteome</keyword>
<organism evidence="2 3">
    <name type="scientific">Chitinibacter fontanus</name>
    <dbReference type="NCBI Taxonomy" id="1737446"/>
    <lineage>
        <taxon>Bacteria</taxon>
        <taxon>Pseudomonadati</taxon>
        <taxon>Pseudomonadota</taxon>
        <taxon>Betaproteobacteria</taxon>
        <taxon>Neisseriales</taxon>
        <taxon>Chitinibacteraceae</taxon>
        <taxon>Chitinibacter</taxon>
    </lineage>
</organism>
<proteinExistence type="predicted"/>
<accession>A0A7D5V7G9</accession>
<dbReference type="PANTHER" id="PTHR34351">
    <property type="entry name" value="SLR1927 PROTEIN-RELATED"/>
    <property type="match status" value="1"/>
</dbReference>
<keyword evidence="1" id="KW-0812">Transmembrane</keyword>